<protein>
    <submittedName>
        <fullName evidence="2">Uncharacterized protein</fullName>
    </submittedName>
</protein>
<organism evidence="2 3">
    <name type="scientific">Euzebyella marina</name>
    <dbReference type="NCBI Taxonomy" id="1761453"/>
    <lineage>
        <taxon>Bacteria</taxon>
        <taxon>Pseudomonadati</taxon>
        <taxon>Bacteroidota</taxon>
        <taxon>Flavobacteriia</taxon>
        <taxon>Flavobacteriales</taxon>
        <taxon>Flavobacteriaceae</taxon>
        <taxon>Euzebyella</taxon>
    </lineage>
</organism>
<evidence type="ECO:0000313" key="2">
    <source>
        <dbReference type="EMBL" id="AYN68825.1"/>
    </source>
</evidence>
<dbReference type="EMBL" id="CP032050">
    <property type="protein sequence ID" value="AYN68825.1"/>
    <property type="molecule type" value="Genomic_DNA"/>
</dbReference>
<keyword evidence="3" id="KW-1185">Reference proteome</keyword>
<reference evidence="2 3" key="1">
    <citation type="submission" date="2018-08" db="EMBL/GenBank/DDBJ databases">
        <title>The reduced genetic potential of extracellular carbohydrate catabolism in Euzebyella marina RN62, a Flavobacteriia bacterium isolated from the hadal water.</title>
        <authorList>
            <person name="Xue C."/>
        </authorList>
    </citation>
    <scope>NUCLEOTIDE SEQUENCE [LARGE SCALE GENOMIC DNA]</scope>
    <source>
        <strain evidence="2 3">RN62</strain>
    </source>
</reference>
<name>A0A3G2L978_9FLAO</name>
<evidence type="ECO:0000313" key="3">
    <source>
        <dbReference type="Proteomes" id="UP000276309"/>
    </source>
</evidence>
<accession>A0A3G2L978</accession>
<gene>
    <name evidence="2" type="ORF">D1013_16275</name>
</gene>
<dbReference type="KEGG" id="emar:D1013_16275"/>
<evidence type="ECO:0000256" key="1">
    <source>
        <dbReference type="SAM" id="MobiDB-lite"/>
    </source>
</evidence>
<proteinExistence type="predicted"/>
<sequence length="65" mass="7493">MDYEANASHPYTLASRLKQPHNPKLAKEYGCPNAENKKENKARKHNKVYSAWLPNGSHDTIYRPL</sequence>
<dbReference type="Proteomes" id="UP000276309">
    <property type="component" value="Chromosome"/>
</dbReference>
<feature type="region of interest" description="Disordered" evidence="1">
    <location>
        <begin position="1"/>
        <end position="47"/>
    </location>
</feature>
<dbReference type="AlphaFoldDB" id="A0A3G2L978"/>